<organism evidence="13 14">
    <name type="scientific">Hucho hucho</name>
    <name type="common">huchen</name>
    <dbReference type="NCBI Taxonomy" id="62062"/>
    <lineage>
        <taxon>Eukaryota</taxon>
        <taxon>Metazoa</taxon>
        <taxon>Chordata</taxon>
        <taxon>Craniata</taxon>
        <taxon>Vertebrata</taxon>
        <taxon>Euteleostomi</taxon>
        <taxon>Actinopterygii</taxon>
        <taxon>Neopterygii</taxon>
        <taxon>Teleostei</taxon>
        <taxon>Protacanthopterygii</taxon>
        <taxon>Salmoniformes</taxon>
        <taxon>Salmonidae</taxon>
        <taxon>Salmoninae</taxon>
        <taxon>Hucho</taxon>
    </lineage>
</organism>
<dbReference type="STRING" id="62062.ENSHHUP00000016536"/>
<dbReference type="InterPro" id="IPR017853">
    <property type="entry name" value="GH"/>
</dbReference>
<proteinExistence type="inferred from homology"/>
<dbReference type="AlphaFoldDB" id="A0A4W5KWX3"/>
<evidence type="ECO:0000313" key="13">
    <source>
        <dbReference type="Ensembl" id="ENSHHUP00000016536.1"/>
    </source>
</evidence>
<dbReference type="Gene3D" id="2.60.40.1180">
    <property type="entry name" value="Golgi alpha-mannosidase II"/>
    <property type="match status" value="1"/>
</dbReference>
<dbReference type="Ensembl" id="ENSHHUT00000017127.1">
    <property type="protein sequence ID" value="ENSHHUP00000016536.1"/>
    <property type="gene ID" value="ENSHHUG00000010276.1"/>
</dbReference>
<dbReference type="InterPro" id="IPR013780">
    <property type="entry name" value="Glyco_hydro_b"/>
</dbReference>
<dbReference type="PANTHER" id="PTHR11452">
    <property type="entry name" value="ALPHA-GALACTOSIDASE/ALPHA-N-ACETYLGALACTOSAMINIDASE"/>
    <property type="match status" value="1"/>
</dbReference>
<feature type="chain" id="PRO_5021333790" description="Alpha-galactosidase" evidence="11">
    <location>
        <begin position="19"/>
        <end position="481"/>
    </location>
</feature>
<dbReference type="Pfam" id="PF17450">
    <property type="entry name" value="Melibiase_2_C"/>
    <property type="match status" value="1"/>
</dbReference>
<keyword evidence="4 10" id="KW-0378">Hydrolase</keyword>
<evidence type="ECO:0000256" key="8">
    <source>
        <dbReference type="ARBA" id="ARBA00023228"/>
    </source>
</evidence>
<feature type="signal peptide" evidence="11">
    <location>
        <begin position="1"/>
        <end position="18"/>
    </location>
</feature>
<dbReference type="GO" id="GO:0016139">
    <property type="term" value="P:glycoside catabolic process"/>
    <property type="evidence" value="ECO:0007669"/>
    <property type="project" value="TreeGrafter"/>
</dbReference>
<dbReference type="GO" id="GO:0009311">
    <property type="term" value="P:oligosaccharide metabolic process"/>
    <property type="evidence" value="ECO:0007669"/>
    <property type="project" value="TreeGrafter"/>
</dbReference>
<keyword evidence="11" id="KW-0732">Signal</keyword>
<reference evidence="13" key="3">
    <citation type="submission" date="2025-09" db="UniProtKB">
        <authorList>
            <consortium name="Ensembl"/>
        </authorList>
    </citation>
    <scope>IDENTIFICATION</scope>
</reference>
<keyword evidence="8" id="KW-0458">Lysosome</keyword>
<keyword evidence="5" id="KW-0443">Lipid metabolism</keyword>
<feature type="domain" description="Alpha galactosidase A C-terminal" evidence="12">
    <location>
        <begin position="359"/>
        <end position="441"/>
    </location>
</feature>
<name>A0A4W5KWX3_9TELE</name>
<evidence type="ECO:0000256" key="1">
    <source>
        <dbReference type="ARBA" id="ARBA00004371"/>
    </source>
</evidence>
<dbReference type="InterPro" id="IPR000111">
    <property type="entry name" value="Glyco_hydro_27/36_CS"/>
</dbReference>
<reference evidence="14" key="1">
    <citation type="submission" date="2018-06" db="EMBL/GenBank/DDBJ databases">
        <title>Genome assembly of Danube salmon.</title>
        <authorList>
            <person name="Macqueen D.J."/>
            <person name="Gundappa M.K."/>
        </authorList>
    </citation>
    <scope>NUCLEOTIDE SEQUENCE [LARGE SCALE GENOMIC DNA]</scope>
</reference>
<dbReference type="GeneTree" id="ENSGT00390000008751"/>
<evidence type="ECO:0000256" key="9">
    <source>
        <dbReference type="ARBA" id="ARBA00023295"/>
    </source>
</evidence>
<dbReference type="InterPro" id="IPR002241">
    <property type="entry name" value="Glyco_hydro_27"/>
</dbReference>
<dbReference type="InterPro" id="IPR013785">
    <property type="entry name" value="Aldolase_TIM"/>
</dbReference>
<comment type="subcellular location">
    <subcellularLocation>
        <location evidence="1">Lysosome</location>
    </subcellularLocation>
</comment>
<protein>
    <recommendedName>
        <fullName evidence="10">Alpha-galactosidase</fullName>
        <ecNumber evidence="10">3.2.1.-</ecNumber>
    </recommendedName>
</protein>
<evidence type="ECO:0000313" key="14">
    <source>
        <dbReference type="Proteomes" id="UP000314982"/>
    </source>
</evidence>
<dbReference type="CDD" id="cd14792">
    <property type="entry name" value="GH27"/>
    <property type="match status" value="1"/>
</dbReference>
<dbReference type="Pfam" id="PF16499">
    <property type="entry name" value="Melibiase_2"/>
    <property type="match status" value="2"/>
</dbReference>
<dbReference type="PROSITE" id="PS00512">
    <property type="entry name" value="ALPHA_GALACTOSIDASE"/>
    <property type="match status" value="1"/>
</dbReference>
<dbReference type="GO" id="GO:0005764">
    <property type="term" value="C:lysosome"/>
    <property type="evidence" value="ECO:0007669"/>
    <property type="project" value="UniProtKB-SubCell"/>
</dbReference>
<evidence type="ECO:0000256" key="10">
    <source>
        <dbReference type="RuleBase" id="RU361168"/>
    </source>
</evidence>
<accession>A0A4W5KWX3</accession>
<dbReference type="GO" id="GO:0004557">
    <property type="term" value="F:alpha-galactosidase activity"/>
    <property type="evidence" value="ECO:0007669"/>
    <property type="project" value="TreeGrafter"/>
</dbReference>
<keyword evidence="9 10" id="KW-0326">Glycosidase</keyword>
<keyword evidence="14" id="KW-1185">Reference proteome</keyword>
<sequence>MRFAVALCVLALFVATLALDNGLMRTPPMGWLAWERFRCDIDCQNDPKNCISEVLFRDMADRLAEDGWRELGYVYVNIDDCWAAMDRDSNGRLQADPKRFPSGIPKLASYIHDRGLKLGIYGDMGTLTCGGYPGTPLDKITIDAQTFADWKVDMLKFDGCYSNATEQEQGEEGRRVGGMSKGRVGMDILKVETTGDKWFTQPSAACLTQTLFFLIGYPAMSKALNATGRPIGYSCSWPAYQGGLPPKVNYTQLGEICNLWRNYGDIEDSWNSVLSIADWFFNNQDVLQPAAGPGRWNDPDMLVVGDFGLSMDQSRSQMAMWAIMAAPLFMSNDLRTISSGARTILQNKVAIGINQDPMGVQGRRLIKEKSGIEVFWRPLSDKASALVFFSRRTDMPYRYQTSLGQLNYTTGSYKIYDVFAEREMPTLKDSTHFVVSINPSGVVMWYISAPAGQDQENTHVGGKLRGPAFHRHGNGIAPIVL</sequence>
<evidence type="ECO:0000259" key="12">
    <source>
        <dbReference type="Pfam" id="PF17450"/>
    </source>
</evidence>
<comment type="subunit">
    <text evidence="3 10">Homodimer.</text>
</comment>
<dbReference type="Gene3D" id="3.20.20.70">
    <property type="entry name" value="Aldolase class I"/>
    <property type="match status" value="1"/>
</dbReference>
<evidence type="ECO:0000256" key="7">
    <source>
        <dbReference type="ARBA" id="ARBA00023180"/>
    </source>
</evidence>
<evidence type="ECO:0000256" key="6">
    <source>
        <dbReference type="ARBA" id="ARBA00023157"/>
    </source>
</evidence>
<evidence type="ECO:0000256" key="4">
    <source>
        <dbReference type="ARBA" id="ARBA00022801"/>
    </source>
</evidence>
<dbReference type="PRINTS" id="PR00740">
    <property type="entry name" value="GLHYDRLASE27"/>
</dbReference>
<keyword evidence="6 10" id="KW-1015">Disulfide bond</keyword>
<reference evidence="13" key="2">
    <citation type="submission" date="2025-08" db="UniProtKB">
        <authorList>
            <consortium name="Ensembl"/>
        </authorList>
    </citation>
    <scope>IDENTIFICATION</scope>
</reference>
<dbReference type="PANTHER" id="PTHR11452:SF83">
    <property type="entry name" value="ALPHA-GALACTOSIDASE"/>
    <property type="match status" value="1"/>
</dbReference>
<evidence type="ECO:0000256" key="5">
    <source>
        <dbReference type="ARBA" id="ARBA00023098"/>
    </source>
</evidence>
<comment type="similarity">
    <text evidence="2 10">Belongs to the glycosyl hydrolase 27 family.</text>
</comment>
<dbReference type="SUPFAM" id="SSF51011">
    <property type="entry name" value="Glycosyl hydrolase domain"/>
    <property type="match status" value="1"/>
</dbReference>
<evidence type="ECO:0000256" key="3">
    <source>
        <dbReference type="ARBA" id="ARBA00011738"/>
    </source>
</evidence>
<keyword evidence="7" id="KW-0325">Glycoprotein</keyword>
<dbReference type="Proteomes" id="UP000314982">
    <property type="component" value="Unassembled WGS sequence"/>
</dbReference>
<dbReference type="GO" id="GO:0006629">
    <property type="term" value="P:lipid metabolic process"/>
    <property type="evidence" value="ECO:0007669"/>
    <property type="project" value="UniProtKB-KW"/>
</dbReference>
<dbReference type="EC" id="3.2.1.-" evidence="10"/>
<dbReference type="SUPFAM" id="SSF51445">
    <property type="entry name" value="(Trans)glycosidases"/>
    <property type="match status" value="1"/>
</dbReference>
<evidence type="ECO:0000256" key="11">
    <source>
        <dbReference type="SAM" id="SignalP"/>
    </source>
</evidence>
<dbReference type="InterPro" id="IPR035373">
    <property type="entry name" value="Melibiase/NAGA_C"/>
</dbReference>
<evidence type="ECO:0000256" key="2">
    <source>
        <dbReference type="ARBA" id="ARBA00009743"/>
    </source>
</evidence>